<dbReference type="InterPro" id="IPR056362">
    <property type="entry name" value="AtuA-like_ferredoxin_dom"/>
</dbReference>
<feature type="compositionally biased region" description="Low complexity" evidence="1">
    <location>
        <begin position="482"/>
        <end position="491"/>
    </location>
</feature>
<dbReference type="InterPro" id="IPR010839">
    <property type="entry name" value="AtuA_N"/>
</dbReference>
<dbReference type="Pfam" id="PF23544">
    <property type="entry name" value="AtuA_ferredoxin"/>
    <property type="match status" value="1"/>
</dbReference>
<dbReference type="EMBL" id="SLXO01000007">
    <property type="protein sequence ID" value="TCP33516.1"/>
    <property type="molecule type" value="Genomic_DNA"/>
</dbReference>
<feature type="domain" description="AtuA-like ferredoxin-fold" evidence="3">
    <location>
        <begin position="512"/>
        <end position="610"/>
    </location>
</feature>
<dbReference type="InParanoid" id="A0A4V2SP69"/>
<dbReference type="Proteomes" id="UP000295399">
    <property type="component" value="Unassembled WGS sequence"/>
</dbReference>
<reference evidence="4 5" key="1">
    <citation type="submission" date="2019-03" db="EMBL/GenBank/DDBJ databases">
        <title>Genomic Encyclopedia of Type Strains, Phase IV (KMG-IV): sequencing the most valuable type-strain genomes for metagenomic binning, comparative biology and taxonomic classification.</title>
        <authorList>
            <person name="Goeker M."/>
        </authorList>
    </citation>
    <scope>NUCLEOTIDE SEQUENCE [LARGE SCALE GENOMIC DNA]</scope>
    <source>
        <strain evidence="4 5">DSM 2132</strain>
    </source>
</reference>
<dbReference type="Pfam" id="PF07287">
    <property type="entry name" value="AtuA"/>
    <property type="match status" value="1"/>
</dbReference>
<evidence type="ECO:0000313" key="4">
    <source>
        <dbReference type="EMBL" id="TCP33516.1"/>
    </source>
</evidence>
<feature type="domain" description="Acyclic terpene utilisation N-terminal" evidence="2">
    <location>
        <begin position="7"/>
        <end position="467"/>
    </location>
</feature>
<organism evidence="4 5">
    <name type="scientific">Rhodothalassium salexigens DSM 2132</name>
    <dbReference type="NCBI Taxonomy" id="1188247"/>
    <lineage>
        <taxon>Bacteria</taxon>
        <taxon>Pseudomonadati</taxon>
        <taxon>Pseudomonadota</taxon>
        <taxon>Alphaproteobacteria</taxon>
        <taxon>Rhodothalassiales</taxon>
        <taxon>Rhodothalassiaceae</taxon>
        <taxon>Rhodothalassium</taxon>
    </lineage>
</organism>
<evidence type="ECO:0000259" key="2">
    <source>
        <dbReference type="Pfam" id="PF07287"/>
    </source>
</evidence>
<dbReference type="AlphaFoldDB" id="A0A4V2SP69"/>
<comment type="caution">
    <text evidence="4">The sequence shown here is derived from an EMBL/GenBank/DDBJ whole genome shotgun (WGS) entry which is preliminary data.</text>
</comment>
<feature type="compositionally biased region" description="Pro residues" evidence="1">
    <location>
        <begin position="492"/>
        <end position="502"/>
    </location>
</feature>
<name>A0A4V2SP69_RHOSA</name>
<protein>
    <submittedName>
        <fullName evidence="4">Uncharacterized protein DUF1446</fullName>
    </submittedName>
</protein>
<evidence type="ECO:0000313" key="5">
    <source>
        <dbReference type="Proteomes" id="UP000295399"/>
    </source>
</evidence>
<accession>A0A4V2SP69</accession>
<dbReference type="PANTHER" id="PTHR47708:SF2">
    <property type="entry name" value="SI:CH73-132F6.5"/>
    <property type="match status" value="1"/>
</dbReference>
<keyword evidence="5" id="KW-1185">Reference proteome</keyword>
<evidence type="ECO:0000259" key="3">
    <source>
        <dbReference type="Pfam" id="PF23544"/>
    </source>
</evidence>
<dbReference type="PANTHER" id="PTHR47708">
    <property type="match status" value="1"/>
</dbReference>
<proteinExistence type="predicted"/>
<gene>
    <name evidence="4" type="ORF">EV659_107127</name>
</gene>
<sequence length="620" mass="63516">MVRKAMIRVGGAGGFWGESAVGVRPLLDAGVDVLVFDYLAEITLSILARQRRDDPAQGYARDVVPALVKPFARRLAERGVKLVVNAGGVNPAACAAAIRSELAAQGVALKVATVAGDDLADRAAAFHQAGIVDLDDGRAFPAPETVASVNAYLGAVPIAAALGAGADIVVTGRVVDSALTLGPCLWAFGWALDDWDRLAAGSLAGHLIECGPQATGGNFTDWRQAATGDAGAPPDTDPVPGIARIGYPIAEIAADGAVTITKPPGTGGRVSPATVGEQMLYEIGDPTAYALPDVVCDVASVTLTQAGPDRVAVAGARGRPAPGHYKVSATHADGYRAGQVLFFYGDQAAAKARAYGQAMAARARVLAQTLGFAPFDEVAIETFGDESHYGAFARPDAAAAREVALKVAVRHADARAVGLFLRELVGGALATPPGLTMFTGGGRPKPSPVVRLFSFLIPKDQVTATVALDDAPVALPAPPAAGPDAPAGAAPDGPPPPEPPPPPDRREPLVAVPLHRVAWARSGDKGNAANIGVLPRQPALAPYLWAALDEATVAARFAHFLDGPVQRHFLPGTGAINIVLHRVLGGGGVASLRNDPQGKGYAQILLQTPVGVPAPLLESL</sequence>
<feature type="region of interest" description="Disordered" evidence="1">
    <location>
        <begin position="475"/>
        <end position="508"/>
    </location>
</feature>
<evidence type="ECO:0000256" key="1">
    <source>
        <dbReference type="SAM" id="MobiDB-lite"/>
    </source>
</evidence>